<dbReference type="EMBL" id="QBKP01000011">
    <property type="protein sequence ID" value="PTX47924.1"/>
    <property type="molecule type" value="Genomic_DNA"/>
</dbReference>
<name>A0A2T6AVS8_9RHOB</name>
<keyword evidence="3" id="KW-1185">Reference proteome</keyword>
<dbReference type="Pfam" id="PF01569">
    <property type="entry name" value="PAP2"/>
    <property type="match status" value="1"/>
</dbReference>
<sequence length="191" mass="20344">MIRPFWKMLGRVQLVLAALSLSLILCEPAARRYGDRLQIALPVVALACAAADGRAGELLLRFTGVIAVAHGTKQLLGNTALNRRPGGGSDGFPSAHTAAAGFGASALLHDCLPPHPVARAVVVIGAGFVGASRIQAQAHDIWQVLAGAVLGWLGERVLRRDSRARRTVIRWLGSLRAACRRSLWSHLPSRT</sequence>
<dbReference type="AlphaFoldDB" id="A0A2T6AVS8"/>
<proteinExistence type="predicted"/>
<dbReference type="InterPro" id="IPR000326">
    <property type="entry name" value="PAP2/HPO"/>
</dbReference>
<accession>A0A2T6AVS8</accession>
<protein>
    <submittedName>
        <fullName evidence="2">PAP2 superfamily protein</fullName>
    </submittedName>
</protein>
<comment type="caution">
    <text evidence="2">The sequence shown here is derived from an EMBL/GenBank/DDBJ whole genome shotgun (WGS) entry which is preliminary data.</text>
</comment>
<dbReference type="OrthoDB" id="7917061at2"/>
<reference evidence="2 3" key="1">
    <citation type="submission" date="2018-04" db="EMBL/GenBank/DDBJ databases">
        <title>Genomic Encyclopedia of Archaeal and Bacterial Type Strains, Phase II (KMG-II): from individual species to whole genera.</title>
        <authorList>
            <person name="Goeker M."/>
        </authorList>
    </citation>
    <scope>NUCLEOTIDE SEQUENCE [LARGE SCALE GENOMIC DNA]</scope>
    <source>
        <strain evidence="2 3">DSM 21823</strain>
    </source>
</reference>
<evidence type="ECO:0000259" key="1">
    <source>
        <dbReference type="Pfam" id="PF01569"/>
    </source>
</evidence>
<feature type="domain" description="Phosphatidic acid phosphatase type 2/haloperoxidase" evidence="1">
    <location>
        <begin position="84"/>
        <end position="160"/>
    </location>
</feature>
<dbReference type="InterPro" id="IPR036938">
    <property type="entry name" value="PAP2/HPO_sf"/>
</dbReference>
<dbReference type="Gene3D" id="1.20.144.10">
    <property type="entry name" value="Phosphatidic acid phosphatase type 2/haloperoxidase"/>
    <property type="match status" value="1"/>
</dbReference>
<dbReference type="Proteomes" id="UP000244224">
    <property type="component" value="Unassembled WGS sequence"/>
</dbReference>
<organism evidence="2 3">
    <name type="scientific">Gemmobacter caeni</name>
    <dbReference type="NCBI Taxonomy" id="589035"/>
    <lineage>
        <taxon>Bacteria</taxon>
        <taxon>Pseudomonadati</taxon>
        <taxon>Pseudomonadota</taxon>
        <taxon>Alphaproteobacteria</taxon>
        <taxon>Rhodobacterales</taxon>
        <taxon>Paracoccaceae</taxon>
        <taxon>Gemmobacter</taxon>
    </lineage>
</organism>
<dbReference type="RefSeq" id="WP_108129715.1">
    <property type="nucleotide sequence ID" value="NZ_QBKP01000011.1"/>
</dbReference>
<gene>
    <name evidence="2" type="ORF">C8N34_11178</name>
</gene>
<evidence type="ECO:0000313" key="3">
    <source>
        <dbReference type="Proteomes" id="UP000244224"/>
    </source>
</evidence>
<dbReference type="SUPFAM" id="SSF48317">
    <property type="entry name" value="Acid phosphatase/Vanadium-dependent haloperoxidase"/>
    <property type="match status" value="1"/>
</dbReference>
<evidence type="ECO:0000313" key="2">
    <source>
        <dbReference type="EMBL" id="PTX47924.1"/>
    </source>
</evidence>